<dbReference type="OrthoDB" id="9790149at2"/>
<name>A0A506UCT4_9HYPH</name>
<keyword evidence="5 7" id="KW-0472">Membrane</keyword>
<keyword evidence="2" id="KW-1003">Cell membrane</keyword>
<comment type="subcellular location">
    <subcellularLocation>
        <location evidence="1">Cell membrane</location>
        <topology evidence="1">Multi-pass membrane protein</topology>
    </subcellularLocation>
</comment>
<dbReference type="Pfam" id="PF03772">
    <property type="entry name" value="Competence"/>
    <property type="match status" value="1"/>
</dbReference>
<evidence type="ECO:0000256" key="7">
    <source>
        <dbReference type="SAM" id="Phobius"/>
    </source>
</evidence>
<dbReference type="PANTHER" id="PTHR30619:SF1">
    <property type="entry name" value="RECOMBINATION PROTEIN 2"/>
    <property type="match status" value="1"/>
</dbReference>
<feature type="domain" description="ComEC/Rec2-related protein" evidence="8">
    <location>
        <begin position="289"/>
        <end position="576"/>
    </location>
</feature>
<organism evidence="10 11">
    <name type="scientific">Pararhizobium mangrovi</name>
    <dbReference type="NCBI Taxonomy" id="2590452"/>
    <lineage>
        <taxon>Bacteria</taxon>
        <taxon>Pseudomonadati</taxon>
        <taxon>Pseudomonadota</taxon>
        <taxon>Alphaproteobacteria</taxon>
        <taxon>Hyphomicrobiales</taxon>
        <taxon>Rhizobiaceae</taxon>
        <taxon>Rhizobium/Agrobacterium group</taxon>
        <taxon>Pararhizobium</taxon>
    </lineage>
</organism>
<feature type="transmembrane region" description="Helical" evidence="7">
    <location>
        <begin position="113"/>
        <end position="132"/>
    </location>
</feature>
<evidence type="ECO:0000256" key="6">
    <source>
        <dbReference type="SAM" id="MobiDB-lite"/>
    </source>
</evidence>
<dbReference type="Pfam" id="PF13567">
    <property type="entry name" value="DUF4131"/>
    <property type="match status" value="1"/>
</dbReference>
<dbReference type="Proteomes" id="UP000320314">
    <property type="component" value="Unassembled WGS sequence"/>
</dbReference>
<feature type="transmembrane region" description="Helical" evidence="7">
    <location>
        <begin position="310"/>
        <end position="331"/>
    </location>
</feature>
<dbReference type="InterPro" id="IPR004477">
    <property type="entry name" value="ComEC_N"/>
</dbReference>
<gene>
    <name evidence="10" type="ORF">FJU11_03235</name>
</gene>
<feature type="region of interest" description="Disordered" evidence="6">
    <location>
        <begin position="1"/>
        <end position="30"/>
    </location>
</feature>
<feature type="transmembrane region" description="Helical" evidence="7">
    <location>
        <begin position="524"/>
        <end position="543"/>
    </location>
</feature>
<comment type="caution">
    <text evidence="10">The sequence shown here is derived from an EMBL/GenBank/DDBJ whole genome shotgun (WGS) entry which is preliminary data.</text>
</comment>
<feature type="domain" description="DUF4131" evidence="9">
    <location>
        <begin position="88"/>
        <end position="241"/>
    </location>
</feature>
<dbReference type="EMBL" id="VHLH01000004">
    <property type="protein sequence ID" value="TPW31226.1"/>
    <property type="molecule type" value="Genomic_DNA"/>
</dbReference>
<dbReference type="AlphaFoldDB" id="A0A506UCT4"/>
<evidence type="ECO:0000313" key="10">
    <source>
        <dbReference type="EMBL" id="TPW31226.1"/>
    </source>
</evidence>
<feature type="transmembrane region" description="Helical" evidence="7">
    <location>
        <begin position="396"/>
        <end position="413"/>
    </location>
</feature>
<feature type="compositionally biased region" description="Gly residues" evidence="6">
    <location>
        <begin position="1"/>
        <end position="12"/>
    </location>
</feature>
<feature type="transmembrane region" description="Helical" evidence="7">
    <location>
        <begin position="351"/>
        <end position="368"/>
    </location>
</feature>
<keyword evidence="11" id="KW-1185">Reference proteome</keyword>
<evidence type="ECO:0000256" key="1">
    <source>
        <dbReference type="ARBA" id="ARBA00004651"/>
    </source>
</evidence>
<dbReference type="InterPro" id="IPR052159">
    <property type="entry name" value="Competence_DNA_uptake"/>
</dbReference>
<dbReference type="PANTHER" id="PTHR30619">
    <property type="entry name" value="DNA INTERNALIZATION/COMPETENCE PROTEIN COMEC/REC2"/>
    <property type="match status" value="1"/>
</dbReference>
<dbReference type="GO" id="GO:0005886">
    <property type="term" value="C:plasma membrane"/>
    <property type="evidence" value="ECO:0007669"/>
    <property type="project" value="UniProtKB-SubCell"/>
</dbReference>
<feature type="transmembrane region" description="Helical" evidence="7">
    <location>
        <begin position="555"/>
        <end position="572"/>
    </location>
</feature>
<accession>A0A506UCT4</accession>
<keyword evidence="3 7" id="KW-0812">Transmembrane</keyword>
<evidence type="ECO:0000256" key="4">
    <source>
        <dbReference type="ARBA" id="ARBA00022989"/>
    </source>
</evidence>
<feature type="transmembrane region" description="Helical" evidence="7">
    <location>
        <begin position="488"/>
        <end position="512"/>
    </location>
</feature>
<feature type="transmembrane region" description="Helical" evidence="7">
    <location>
        <begin position="457"/>
        <end position="482"/>
    </location>
</feature>
<evidence type="ECO:0000259" key="8">
    <source>
        <dbReference type="Pfam" id="PF03772"/>
    </source>
</evidence>
<reference evidence="10 11" key="1">
    <citation type="submission" date="2019-06" db="EMBL/GenBank/DDBJ databases">
        <authorList>
            <person name="Li M."/>
        </authorList>
    </citation>
    <scope>NUCLEOTIDE SEQUENCE [LARGE SCALE GENOMIC DNA]</scope>
    <source>
        <strain evidence="10 11">BGMRC6574</strain>
    </source>
</reference>
<feature type="transmembrane region" description="Helical" evidence="7">
    <location>
        <begin position="579"/>
        <end position="597"/>
    </location>
</feature>
<keyword evidence="4 7" id="KW-1133">Transmembrane helix</keyword>
<dbReference type="NCBIfam" id="TIGR00360">
    <property type="entry name" value="ComEC_N-term"/>
    <property type="match status" value="1"/>
</dbReference>
<evidence type="ECO:0000259" key="9">
    <source>
        <dbReference type="Pfam" id="PF13567"/>
    </source>
</evidence>
<feature type="transmembrane region" description="Helical" evidence="7">
    <location>
        <begin position="89"/>
        <end position="106"/>
    </location>
</feature>
<protein>
    <submittedName>
        <fullName evidence="10">ComEC family competence protein</fullName>
    </submittedName>
</protein>
<evidence type="ECO:0000256" key="5">
    <source>
        <dbReference type="ARBA" id="ARBA00023136"/>
    </source>
</evidence>
<evidence type="ECO:0000256" key="2">
    <source>
        <dbReference type="ARBA" id="ARBA00022475"/>
    </source>
</evidence>
<proteinExistence type="predicted"/>
<evidence type="ECO:0000256" key="3">
    <source>
        <dbReference type="ARBA" id="ARBA00022692"/>
    </source>
</evidence>
<sequence length="834" mass="88252">MYRVPGSGGEGRSGAMSMHNDPTADRVGDRSRMRAASAGAMFRGIGEISTWVRRQCAEEARYGQPFLFLPVFAVFGAAGIFAAARPVPVLPIALGLLQFAMLALFAHARGRAWAPLVLAVAAVLTGMLAASAQIERRGTILLDGEVTTRLHGLVVARENDADGNWRYLVRIADTHDPTIHRPPQTVRLLARGRAPPVEIGQEISGLARLMPPSGPVMPGEFDFAFNAYFHGIGAVGFFYGPPAPGVRLPASELTLGLRFHRAMSRLRGTIDHRIRTVLPGANGAFASALVTAHRRAIPDHVVAALRASGLAHILAISGLHMALVAGTLFLFVRRAASLIPSLSEAFPVKKIAAVAALVVATAYLVLSGGAVSTIRAWLMLAIMLLAICFDRPAITLRNVALAAGLIVLTNPAAVVGPSFQMSFAATLALVATYTAWRGPAGSSPAETGSRGVRVLRGLVVGLGAIALTSLVAGFATGIFAAYHFHRVALLGVIGNLAAMPLVTLVVMPLGLVATLAMPFGLDALALKGMGLGLTGVIRIAETVQALGGTAATGRVPPAILLLFVVGLVLATLLRSRLRLLGIVMLVGAGMLVAFPVWRHAPDIVIAGDGGMVGLPRGQTVAVDRKRPPGFIMDQWTDALAGRKAKTPVFLETANRPGKPDGEGETLPPKDAARTIRKVLQTAASGTFTCLEKEWCATTLDNGARIVTLRDPALLGAACDLADIVVTDRPVRMEHCHSGALLYTARTLRHSGAVTLSLTRLLPSSNGEGLKRNAKSGPVHGATRWSAASYRVIEHTALGGIVRAWTRQRYYDWRTARFDFAHVPPRTRRLMIATD</sequence>
<feature type="transmembrane region" description="Helical" evidence="7">
    <location>
        <begin position="62"/>
        <end position="83"/>
    </location>
</feature>
<dbReference type="InterPro" id="IPR025405">
    <property type="entry name" value="DUF4131"/>
</dbReference>
<evidence type="ECO:0000313" key="11">
    <source>
        <dbReference type="Proteomes" id="UP000320314"/>
    </source>
</evidence>